<dbReference type="InterPro" id="IPR003439">
    <property type="entry name" value="ABC_transporter-like_ATP-bd"/>
</dbReference>
<dbReference type="PROSITE" id="PS50893">
    <property type="entry name" value="ABC_TRANSPORTER_2"/>
    <property type="match status" value="1"/>
</dbReference>
<dbReference type="SMART" id="SM00382">
    <property type="entry name" value="AAA"/>
    <property type="match status" value="1"/>
</dbReference>
<dbReference type="PANTHER" id="PTHR43499">
    <property type="entry name" value="ABC TRANSPORTER I FAMILY MEMBER 1"/>
    <property type="match status" value="1"/>
</dbReference>
<dbReference type="InterPro" id="IPR003593">
    <property type="entry name" value="AAA+_ATPase"/>
</dbReference>
<dbReference type="EMBL" id="DF237101">
    <property type="protein sequence ID" value="GAQ83552.1"/>
    <property type="molecule type" value="Genomic_DNA"/>
</dbReference>
<name>A0A1Y1I0R1_KLENI</name>
<dbReference type="Gene3D" id="3.40.50.300">
    <property type="entry name" value="P-loop containing nucleotide triphosphate hydrolases"/>
    <property type="match status" value="1"/>
</dbReference>
<evidence type="ECO:0000256" key="3">
    <source>
        <dbReference type="ARBA" id="ARBA00022748"/>
    </source>
</evidence>
<gene>
    <name evidence="9" type="ORF">KFL_001520220</name>
</gene>
<evidence type="ECO:0000313" key="9">
    <source>
        <dbReference type="EMBL" id="GAQ83552.1"/>
    </source>
</evidence>
<dbReference type="GO" id="GO:0022857">
    <property type="term" value="F:transmembrane transporter activity"/>
    <property type="evidence" value="ECO:0007669"/>
    <property type="project" value="InterPro"/>
</dbReference>
<keyword evidence="5" id="KW-1278">Translocase</keyword>
<feature type="domain" description="ABC transporter" evidence="8">
    <location>
        <begin position="162"/>
        <end position="375"/>
    </location>
</feature>
<dbReference type="SUPFAM" id="SSF52540">
    <property type="entry name" value="P-loop containing nucleoside triphosphate hydrolases"/>
    <property type="match status" value="1"/>
</dbReference>
<proteinExistence type="predicted"/>
<dbReference type="AlphaFoldDB" id="A0A1Y1I0R1"/>
<accession>A0A1Y1I0R1</accession>
<feature type="region of interest" description="Disordered" evidence="7">
    <location>
        <begin position="119"/>
        <end position="139"/>
    </location>
</feature>
<organism evidence="9 10">
    <name type="scientific">Klebsormidium nitens</name>
    <name type="common">Green alga</name>
    <name type="synonym">Ulothrix nitens</name>
    <dbReference type="NCBI Taxonomy" id="105231"/>
    <lineage>
        <taxon>Eukaryota</taxon>
        <taxon>Viridiplantae</taxon>
        <taxon>Streptophyta</taxon>
        <taxon>Klebsormidiophyceae</taxon>
        <taxon>Klebsormidiales</taxon>
        <taxon>Klebsormidiaceae</taxon>
        <taxon>Klebsormidium</taxon>
    </lineage>
</organism>
<dbReference type="Proteomes" id="UP000054558">
    <property type="component" value="Unassembled WGS sequence"/>
</dbReference>
<evidence type="ECO:0000256" key="4">
    <source>
        <dbReference type="ARBA" id="ARBA00022840"/>
    </source>
</evidence>
<reference evidence="9 10" key="1">
    <citation type="journal article" date="2014" name="Nat. Commun.">
        <title>Klebsormidium flaccidum genome reveals primary factors for plant terrestrial adaptation.</title>
        <authorList>
            <person name="Hori K."/>
            <person name="Maruyama F."/>
            <person name="Fujisawa T."/>
            <person name="Togashi T."/>
            <person name="Yamamoto N."/>
            <person name="Seo M."/>
            <person name="Sato S."/>
            <person name="Yamada T."/>
            <person name="Mori H."/>
            <person name="Tajima N."/>
            <person name="Moriyama T."/>
            <person name="Ikeuchi M."/>
            <person name="Watanabe M."/>
            <person name="Wada H."/>
            <person name="Kobayashi K."/>
            <person name="Saito M."/>
            <person name="Masuda T."/>
            <person name="Sasaki-Sekimoto Y."/>
            <person name="Mashiguchi K."/>
            <person name="Awai K."/>
            <person name="Shimojima M."/>
            <person name="Masuda S."/>
            <person name="Iwai M."/>
            <person name="Nobusawa T."/>
            <person name="Narise T."/>
            <person name="Kondo S."/>
            <person name="Saito H."/>
            <person name="Sato R."/>
            <person name="Murakawa M."/>
            <person name="Ihara Y."/>
            <person name="Oshima-Yamada Y."/>
            <person name="Ohtaka K."/>
            <person name="Satoh M."/>
            <person name="Sonobe K."/>
            <person name="Ishii M."/>
            <person name="Ohtani R."/>
            <person name="Kanamori-Sato M."/>
            <person name="Honoki R."/>
            <person name="Miyazaki D."/>
            <person name="Mochizuki H."/>
            <person name="Umetsu J."/>
            <person name="Higashi K."/>
            <person name="Shibata D."/>
            <person name="Kamiya Y."/>
            <person name="Sato N."/>
            <person name="Nakamura Y."/>
            <person name="Tabata S."/>
            <person name="Ida S."/>
            <person name="Kurokawa K."/>
            <person name="Ohta H."/>
        </authorList>
    </citation>
    <scope>NUCLEOTIDE SEQUENCE [LARGE SCALE GENOMIC DNA]</scope>
    <source>
        <strain evidence="9 10">NIES-2285</strain>
    </source>
</reference>
<keyword evidence="2" id="KW-0547">Nucleotide-binding</keyword>
<dbReference type="InterPro" id="IPR027417">
    <property type="entry name" value="P-loop_NTPase"/>
</dbReference>
<protein>
    <recommendedName>
        <fullName evidence="8">ABC transporter domain-containing protein</fullName>
    </recommendedName>
</protein>
<dbReference type="OrthoDB" id="66620at2759"/>
<keyword evidence="1" id="KW-0813">Transport</keyword>
<dbReference type="GO" id="GO:0016887">
    <property type="term" value="F:ATP hydrolysis activity"/>
    <property type="evidence" value="ECO:0007669"/>
    <property type="project" value="InterPro"/>
</dbReference>
<dbReference type="InterPro" id="IPR005895">
    <property type="entry name" value="ABC_transptr_haem_export_CcmA"/>
</dbReference>
<keyword evidence="4" id="KW-0067">ATP-binding</keyword>
<keyword evidence="3" id="KW-0201">Cytochrome c-type biogenesis</keyword>
<evidence type="ECO:0000256" key="6">
    <source>
        <dbReference type="ARBA" id="ARBA00023136"/>
    </source>
</evidence>
<evidence type="ECO:0000256" key="2">
    <source>
        <dbReference type="ARBA" id="ARBA00022741"/>
    </source>
</evidence>
<evidence type="ECO:0000256" key="7">
    <source>
        <dbReference type="SAM" id="MobiDB-lite"/>
    </source>
</evidence>
<sequence length="375" mass="41332">MSYSAAFRSSWPSNHPGARIDAVAGRSGNAVLELSLAVWWQLCKRWETLSHSHSQLVLARPLASAALPLDHTLTDPPNNPTLSSEGNVSTSSNTFSIAAISPFSDQKFLASRSLGSTAERSSWWRPREPPLEETSGKPMEPLPVWTDASYFGNDGLPPPPKLMASQLACIRGGEVIFRDINLSLHSGSAVNMTGPNGSGKTSMLRVLAGFIPPSAGRLLYEGVDLKSDTVIELYMREINIMFGKDAIKPRLSVHQNVHFWATYAGRPDRTDWALDRVGLGQCAQDVAAILSMGQRRRLQLARLLTLPRQIWLLDEPSVGLDTEGVRILEQLIHEHRLRGGIVCVATHLPVRMENALHLRFPARSARLKSVTWDDL</sequence>
<evidence type="ECO:0000256" key="1">
    <source>
        <dbReference type="ARBA" id="ARBA00022448"/>
    </source>
</evidence>
<evidence type="ECO:0000256" key="5">
    <source>
        <dbReference type="ARBA" id="ARBA00022967"/>
    </source>
</evidence>
<dbReference type="NCBIfam" id="TIGR01189">
    <property type="entry name" value="ccmA"/>
    <property type="match status" value="1"/>
</dbReference>
<dbReference type="GO" id="GO:0005524">
    <property type="term" value="F:ATP binding"/>
    <property type="evidence" value="ECO:0007669"/>
    <property type="project" value="UniProtKB-KW"/>
</dbReference>
<evidence type="ECO:0000259" key="8">
    <source>
        <dbReference type="PROSITE" id="PS50893"/>
    </source>
</evidence>
<dbReference type="PANTHER" id="PTHR43499:SF1">
    <property type="entry name" value="ABC TRANSPORTER I FAMILY MEMBER 1"/>
    <property type="match status" value="1"/>
</dbReference>
<dbReference type="Pfam" id="PF00005">
    <property type="entry name" value="ABC_tran"/>
    <property type="match status" value="1"/>
</dbReference>
<dbReference type="GO" id="GO:1903607">
    <property type="term" value="P:cytochrome c biosynthetic process"/>
    <property type="evidence" value="ECO:0000318"/>
    <property type="project" value="GO_Central"/>
</dbReference>
<keyword evidence="10" id="KW-1185">Reference proteome</keyword>
<keyword evidence="6" id="KW-0472">Membrane</keyword>
<evidence type="ECO:0000313" key="10">
    <source>
        <dbReference type="Proteomes" id="UP000054558"/>
    </source>
</evidence>
<dbReference type="STRING" id="105231.A0A1Y1I0R1"/>
<dbReference type="GO" id="GO:0017004">
    <property type="term" value="P:cytochrome complex assembly"/>
    <property type="evidence" value="ECO:0007669"/>
    <property type="project" value="UniProtKB-KW"/>
</dbReference>